<feature type="compositionally biased region" description="Basic residues" evidence="7">
    <location>
        <begin position="573"/>
        <end position="584"/>
    </location>
</feature>
<dbReference type="GO" id="GO:0016239">
    <property type="term" value="P:positive regulation of macroautophagy"/>
    <property type="evidence" value="ECO:0007669"/>
    <property type="project" value="TreeGrafter"/>
</dbReference>
<feature type="compositionally biased region" description="Polar residues" evidence="7">
    <location>
        <begin position="601"/>
        <end position="614"/>
    </location>
</feature>
<dbReference type="InterPro" id="IPR036322">
    <property type="entry name" value="WD40_repeat_dom_sf"/>
</dbReference>
<evidence type="ECO:0000256" key="3">
    <source>
        <dbReference type="ARBA" id="ARBA00022737"/>
    </source>
</evidence>
<keyword evidence="4" id="KW-0863">Zinc-finger</keyword>
<reference evidence="8 9" key="1">
    <citation type="journal article" date="2018" name="New Phytol.">
        <title>Phylogenomics of Endogonaceae and evolution of mycorrhizas within Mucoromycota.</title>
        <authorList>
            <person name="Chang Y."/>
            <person name="Desiro A."/>
            <person name="Na H."/>
            <person name="Sandor L."/>
            <person name="Lipzen A."/>
            <person name="Clum A."/>
            <person name="Barry K."/>
            <person name="Grigoriev I.V."/>
            <person name="Martin F.M."/>
            <person name="Stajich J.E."/>
            <person name="Smith M.E."/>
            <person name="Bonito G."/>
            <person name="Spatafora J.W."/>
        </authorList>
    </citation>
    <scope>NUCLEOTIDE SEQUENCE [LARGE SCALE GENOMIC DNA]</scope>
    <source>
        <strain evidence="8 9">GMNB39</strain>
    </source>
</reference>
<feature type="region of interest" description="Disordered" evidence="7">
    <location>
        <begin position="507"/>
        <end position="645"/>
    </location>
</feature>
<dbReference type="InterPro" id="IPR037590">
    <property type="entry name" value="WDR24"/>
</dbReference>
<evidence type="ECO:0000256" key="4">
    <source>
        <dbReference type="ARBA" id="ARBA00022771"/>
    </source>
</evidence>
<dbReference type="PROSITE" id="PS50082">
    <property type="entry name" value="WD_REPEATS_2"/>
    <property type="match status" value="2"/>
</dbReference>
<feature type="compositionally biased region" description="Polar residues" evidence="7">
    <location>
        <begin position="1"/>
        <end position="13"/>
    </location>
</feature>
<organism evidence="8 9">
    <name type="scientific">Jimgerdemannia flammicorona</name>
    <dbReference type="NCBI Taxonomy" id="994334"/>
    <lineage>
        <taxon>Eukaryota</taxon>
        <taxon>Fungi</taxon>
        <taxon>Fungi incertae sedis</taxon>
        <taxon>Mucoromycota</taxon>
        <taxon>Mucoromycotina</taxon>
        <taxon>Endogonomycetes</taxon>
        <taxon>Endogonales</taxon>
        <taxon>Endogonaceae</taxon>
        <taxon>Jimgerdemannia</taxon>
    </lineage>
</organism>
<dbReference type="Gene3D" id="2.130.10.10">
    <property type="entry name" value="YVTN repeat-like/Quinoprotein amine dehydrogenase"/>
    <property type="match status" value="2"/>
</dbReference>
<gene>
    <name evidence="8" type="ORF">BC936DRAFT_140733</name>
</gene>
<proteinExistence type="predicted"/>
<keyword evidence="5" id="KW-0862">Zinc</keyword>
<dbReference type="Pfam" id="PF00400">
    <property type="entry name" value="WD40"/>
    <property type="match status" value="2"/>
</dbReference>
<dbReference type="GO" id="GO:0008270">
    <property type="term" value="F:zinc ion binding"/>
    <property type="evidence" value="ECO:0007669"/>
    <property type="project" value="UniProtKB-KW"/>
</dbReference>
<feature type="compositionally biased region" description="Polar residues" evidence="7">
    <location>
        <begin position="45"/>
        <end position="55"/>
    </location>
</feature>
<feature type="repeat" description="WD" evidence="6">
    <location>
        <begin position="261"/>
        <end position="293"/>
    </location>
</feature>
<keyword evidence="3" id="KW-0677">Repeat</keyword>
<dbReference type="EMBL" id="RBNI01001776">
    <property type="protein sequence ID" value="RUP50007.1"/>
    <property type="molecule type" value="Genomic_DNA"/>
</dbReference>
<keyword evidence="9" id="KW-1185">Reference proteome</keyword>
<evidence type="ECO:0000256" key="2">
    <source>
        <dbReference type="ARBA" id="ARBA00022723"/>
    </source>
</evidence>
<evidence type="ECO:0000256" key="7">
    <source>
        <dbReference type="SAM" id="MobiDB-lite"/>
    </source>
</evidence>
<dbReference type="AlphaFoldDB" id="A0A433DGP9"/>
<comment type="caution">
    <text evidence="8">The sequence shown here is derived from an EMBL/GenBank/DDBJ whole genome shotgun (WGS) entry which is preliminary data.</text>
</comment>
<keyword evidence="1 6" id="KW-0853">WD repeat</keyword>
<dbReference type="InterPro" id="IPR001680">
    <property type="entry name" value="WD40_rpt"/>
</dbReference>
<dbReference type="SUPFAM" id="SSF50978">
    <property type="entry name" value="WD40 repeat-like"/>
    <property type="match status" value="1"/>
</dbReference>
<accession>A0A433DGP9</accession>
<name>A0A433DGP9_9FUNG</name>
<dbReference type="PRINTS" id="PR00320">
    <property type="entry name" value="GPROTEINBRPT"/>
</dbReference>
<dbReference type="PROSITE" id="PS50294">
    <property type="entry name" value="WD_REPEATS_REGION"/>
    <property type="match status" value="2"/>
</dbReference>
<evidence type="ECO:0000256" key="5">
    <source>
        <dbReference type="ARBA" id="ARBA00022833"/>
    </source>
</evidence>
<dbReference type="PANTHER" id="PTHR46200:SF1">
    <property type="entry name" value="GATOR COMPLEX PROTEIN WDR24"/>
    <property type="match status" value="1"/>
</dbReference>
<dbReference type="PANTHER" id="PTHR46200">
    <property type="entry name" value="GATOR COMPLEX PROTEIN WDR24"/>
    <property type="match status" value="1"/>
</dbReference>
<dbReference type="InterPro" id="IPR015943">
    <property type="entry name" value="WD40/YVTN_repeat-like_dom_sf"/>
</dbReference>
<keyword evidence="2" id="KW-0479">Metal-binding</keyword>
<dbReference type="OrthoDB" id="60955at2759"/>
<protein>
    <submittedName>
        <fullName evidence="8">WD40-repeat-containing domain protein</fullName>
    </submittedName>
</protein>
<dbReference type="GO" id="GO:0005774">
    <property type="term" value="C:vacuolar membrane"/>
    <property type="evidence" value="ECO:0007669"/>
    <property type="project" value="TreeGrafter"/>
</dbReference>
<dbReference type="Proteomes" id="UP000268093">
    <property type="component" value="Unassembled WGS sequence"/>
</dbReference>
<feature type="compositionally biased region" description="Low complexity" evidence="7">
    <location>
        <begin position="23"/>
        <end position="40"/>
    </location>
</feature>
<dbReference type="PROSITE" id="PS00678">
    <property type="entry name" value="WD_REPEATS_1"/>
    <property type="match status" value="1"/>
</dbReference>
<feature type="repeat" description="WD" evidence="6">
    <location>
        <begin position="162"/>
        <end position="195"/>
    </location>
</feature>
<dbReference type="InterPro" id="IPR019775">
    <property type="entry name" value="WD40_repeat_CS"/>
</dbReference>
<feature type="compositionally biased region" description="Polar residues" evidence="7">
    <location>
        <begin position="530"/>
        <end position="541"/>
    </location>
</feature>
<evidence type="ECO:0000313" key="9">
    <source>
        <dbReference type="Proteomes" id="UP000268093"/>
    </source>
</evidence>
<feature type="compositionally biased region" description="Polar residues" evidence="7">
    <location>
        <begin position="70"/>
        <end position="79"/>
    </location>
</feature>
<evidence type="ECO:0000256" key="1">
    <source>
        <dbReference type="ARBA" id="ARBA00022574"/>
    </source>
</evidence>
<evidence type="ECO:0000256" key="6">
    <source>
        <dbReference type="PROSITE-ProRule" id="PRU00221"/>
    </source>
</evidence>
<feature type="region of interest" description="Disordered" evidence="7">
    <location>
        <begin position="1"/>
        <end position="81"/>
    </location>
</feature>
<dbReference type="SMART" id="SM00320">
    <property type="entry name" value="WD40"/>
    <property type="match status" value="4"/>
</dbReference>
<sequence length="695" mass="76931">MKRSGSTKSTSAISRMINYGHRAAPSSATPSAAGSPTPTADYASANASVEATPRTSLDGHYEPVRFKLNSGPSGPSALSMSPDRDRVVVAGREVLRILSVNDHQVKDLINLRSGTNVTANQSSNDVKWGNNITRNKIATAAMNGNIVIWDLTKQGRKAERVIHQHERAVNRICFSPVNGIQLLSASQDKTVKLWSRLGVKPSSFVPGPPQQRPLVPYIRGQVQRARCAVQPTLLVRKWDIRNKALLNERELVAHINGPCLTVDWHGDGRTLASGGRDKTIKVWDTENWRTLYTIRTMATVSRIQWRPDYDNELASCSLQTDYQIHIWDVRRPNIAKYSVEGYDIPTGFTFFDANTIFSVSKDRYFSRSDVRGAYRAINFLSKSGVGWNVFGDVAFTAADPAPLPMQRDRKPMYPFVDDKAVPGLVVPSQNRRKTEPVSQYQPPQTCGVVQFPLFDFQAFTYLAQHYIISSDDVREACEHNSRAAWDVQKHRTSQTWKIIQLLYTGPLDDTASEPAESATADRSREATPTDIITATENTSKTENVDMWAEIQRSSRYYSVESSDDESEDIGPTHRGRRQHTHRRGPSSMTTSTTERDGSDAGDSSQHGETRSVASTVIGLAGRGPENGNANGDGNEQEEVEEGRPVDRQHQAMVENLLKYYTEQVGRRVGCSLGDAGKIGGLYVCIGVDGFLLAGV</sequence>
<dbReference type="InterPro" id="IPR020472">
    <property type="entry name" value="WD40_PAC1"/>
</dbReference>
<dbReference type="GO" id="GO:0005829">
    <property type="term" value="C:cytosol"/>
    <property type="evidence" value="ECO:0007669"/>
    <property type="project" value="TreeGrafter"/>
</dbReference>
<dbReference type="GO" id="GO:0061700">
    <property type="term" value="C:GATOR2 complex"/>
    <property type="evidence" value="ECO:0007669"/>
    <property type="project" value="TreeGrafter"/>
</dbReference>
<dbReference type="GO" id="GO:1904263">
    <property type="term" value="P:positive regulation of TORC1 signaling"/>
    <property type="evidence" value="ECO:0007669"/>
    <property type="project" value="TreeGrafter"/>
</dbReference>
<evidence type="ECO:0000313" key="8">
    <source>
        <dbReference type="EMBL" id="RUP50007.1"/>
    </source>
</evidence>